<feature type="domain" description="Rieske" evidence="7">
    <location>
        <begin position="13"/>
        <end position="109"/>
    </location>
</feature>
<dbReference type="InterPro" id="IPR012748">
    <property type="entry name" value="Rieske-like_NirD"/>
</dbReference>
<evidence type="ECO:0000256" key="2">
    <source>
        <dbReference type="ARBA" id="ARBA00022723"/>
    </source>
</evidence>
<evidence type="ECO:0000259" key="7">
    <source>
        <dbReference type="PROSITE" id="PS51296"/>
    </source>
</evidence>
<organism evidence="8 9">
    <name type="scientific">Saccharibacillus alkalitolerans</name>
    <dbReference type="NCBI Taxonomy" id="2705290"/>
    <lineage>
        <taxon>Bacteria</taxon>
        <taxon>Bacillati</taxon>
        <taxon>Bacillota</taxon>
        <taxon>Bacilli</taxon>
        <taxon>Bacillales</taxon>
        <taxon>Paenibacillaceae</taxon>
        <taxon>Saccharibacillus</taxon>
    </lineage>
</organism>
<dbReference type="InterPro" id="IPR017941">
    <property type="entry name" value="Rieske_2Fe-2S"/>
</dbReference>
<dbReference type="RefSeq" id="WP_166272847.1">
    <property type="nucleotide sequence ID" value="NZ_JAAFGS010000001.1"/>
</dbReference>
<comment type="caution">
    <text evidence="8">The sequence shown here is derived from an EMBL/GenBank/DDBJ whole genome shotgun (WGS) entry which is preliminary data.</text>
</comment>
<keyword evidence="2" id="KW-0479">Metal-binding</keyword>
<proteinExistence type="predicted"/>
<dbReference type="SUPFAM" id="SSF50022">
    <property type="entry name" value="ISP domain"/>
    <property type="match status" value="1"/>
</dbReference>
<dbReference type="PROSITE" id="PS51300">
    <property type="entry name" value="NIRD"/>
    <property type="match status" value="1"/>
</dbReference>
<dbReference type="Proteomes" id="UP000800303">
    <property type="component" value="Unassembled WGS sequence"/>
</dbReference>
<dbReference type="EMBL" id="JAAFGS010000001">
    <property type="protein sequence ID" value="NGZ74592.1"/>
    <property type="molecule type" value="Genomic_DNA"/>
</dbReference>
<dbReference type="PROSITE" id="PS51296">
    <property type="entry name" value="RIESKE"/>
    <property type="match status" value="1"/>
</dbReference>
<evidence type="ECO:0000256" key="1">
    <source>
        <dbReference type="ARBA" id="ARBA00022714"/>
    </source>
</evidence>
<gene>
    <name evidence="8" type="ORF">GYN08_04620</name>
</gene>
<evidence type="ECO:0000313" key="9">
    <source>
        <dbReference type="Proteomes" id="UP000800303"/>
    </source>
</evidence>
<sequence length="121" mass="13355">MSLPKPEQDYTYYRVGTVDDFMERIGRKVMIEQSNVAVFKTSEGEWYALENKSPGPKGGTLAEGIVSGTVLYDPICDWRIRLSDGQVLDPDTGQVRTYPVQIEGNDVRIGIPKDGGGKDNG</sequence>
<keyword evidence="5" id="KW-0411">Iron-sulfur</keyword>
<keyword evidence="9" id="KW-1185">Reference proteome</keyword>
<evidence type="ECO:0000256" key="6">
    <source>
        <dbReference type="ARBA" id="ARBA00023063"/>
    </source>
</evidence>
<accession>A0ABX0F9B3</accession>
<protein>
    <submittedName>
        <fullName evidence="8">Nitrite reductase</fullName>
    </submittedName>
</protein>
<reference evidence="8 9" key="1">
    <citation type="submission" date="2020-01" db="EMBL/GenBank/DDBJ databases">
        <title>Polyphasic characterisation and genomic insights into a novel alkali tolerant bacterium VR-M41.</title>
        <authorList>
            <person name="Vemuluri V.R."/>
        </authorList>
    </citation>
    <scope>NUCLEOTIDE SEQUENCE [LARGE SCALE GENOMIC DNA]</scope>
    <source>
        <strain evidence="8 9">VR-M41</strain>
    </source>
</reference>
<keyword evidence="1" id="KW-0001">2Fe-2S</keyword>
<evidence type="ECO:0000256" key="3">
    <source>
        <dbReference type="ARBA" id="ARBA00023002"/>
    </source>
</evidence>
<keyword evidence="3" id="KW-0560">Oxidoreductase</keyword>
<dbReference type="Gene3D" id="2.102.10.10">
    <property type="entry name" value="Rieske [2Fe-2S] iron-sulphur domain"/>
    <property type="match status" value="1"/>
</dbReference>
<evidence type="ECO:0000313" key="8">
    <source>
        <dbReference type="EMBL" id="NGZ74592.1"/>
    </source>
</evidence>
<evidence type="ECO:0000256" key="4">
    <source>
        <dbReference type="ARBA" id="ARBA00023004"/>
    </source>
</evidence>
<dbReference type="InterPro" id="IPR036922">
    <property type="entry name" value="Rieske_2Fe-2S_sf"/>
</dbReference>
<dbReference type="Pfam" id="PF13806">
    <property type="entry name" value="Rieske_2"/>
    <property type="match status" value="1"/>
</dbReference>
<keyword evidence="6" id="KW-0534">Nitrate assimilation</keyword>
<name>A0ABX0F9B3_9BACL</name>
<keyword evidence="4" id="KW-0408">Iron</keyword>
<evidence type="ECO:0000256" key="5">
    <source>
        <dbReference type="ARBA" id="ARBA00023014"/>
    </source>
</evidence>